<comment type="similarity">
    <text evidence="1">Belongs to the YbaB/EbfC family.</text>
</comment>
<reference evidence="5" key="1">
    <citation type="submission" date="2016-04" db="EMBL/GenBank/DDBJ databases">
        <title>The genome sequence project of a novel Fervidobacterium isolate from a hot spring in Thailand.</title>
        <authorList>
            <person name="Gonzalez J.M."/>
            <person name="Cuecas A."/>
            <person name="Kanoksilapatham W."/>
        </authorList>
    </citation>
    <scope>NUCLEOTIDE SEQUENCE [LARGE SCALE GENOMIC DNA]</scope>
    <source>
        <strain evidence="5">FC2004</strain>
    </source>
</reference>
<dbReference type="AlphaFoldDB" id="A0A1E3G5B6"/>
<sequence length="120" mass="13674">MKKLRSFGGRNLTGASGGPGIPKNFAELQRLQQKMEEELKALEEQLASEEVSVEVGGGALKIIATCDRKVKDIQYDEDVYQDREMFKDLLMVAISELWEKVDKIREERTNEIILKYNPLA</sequence>
<dbReference type="Pfam" id="PF02575">
    <property type="entry name" value="YbaB_DNA_bd"/>
    <property type="match status" value="1"/>
</dbReference>
<evidence type="ECO:0000256" key="2">
    <source>
        <dbReference type="SAM" id="Coils"/>
    </source>
</evidence>
<keyword evidence="5" id="KW-1185">Reference proteome</keyword>
<keyword evidence="2" id="KW-0175">Coiled coil</keyword>
<protein>
    <recommendedName>
        <fullName evidence="1">Nucleoid-associated protein A4H02_00775</fullName>
    </recommendedName>
</protein>
<dbReference type="HAMAP" id="MF_00274">
    <property type="entry name" value="DNA_YbaB_EbfC"/>
    <property type="match status" value="1"/>
</dbReference>
<comment type="caution">
    <text evidence="4">The sequence shown here is derived from an EMBL/GenBank/DDBJ whole genome shotgun (WGS) entry which is preliminary data.</text>
</comment>
<dbReference type="STRING" id="1008305.A4H02_00775"/>
<feature type="region of interest" description="Disordered" evidence="3">
    <location>
        <begin position="1"/>
        <end position="21"/>
    </location>
</feature>
<dbReference type="EMBL" id="LWAF01000001">
    <property type="protein sequence ID" value="ODN31332.1"/>
    <property type="molecule type" value="Genomic_DNA"/>
</dbReference>
<dbReference type="InterPro" id="IPR036894">
    <property type="entry name" value="YbaB-like_sf"/>
</dbReference>
<dbReference type="InterPro" id="IPR004401">
    <property type="entry name" value="YbaB/EbfC"/>
</dbReference>
<gene>
    <name evidence="4" type="ORF">A4H02_00775</name>
</gene>
<evidence type="ECO:0000256" key="3">
    <source>
        <dbReference type="SAM" id="MobiDB-lite"/>
    </source>
</evidence>
<evidence type="ECO:0000256" key="1">
    <source>
        <dbReference type="HAMAP-Rule" id="MF_00274"/>
    </source>
</evidence>
<dbReference type="GO" id="GO:0005737">
    <property type="term" value="C:cytoplasm"/>
    <property type="evidence" value="ECO:0007669"/>
    <property type="project" value="UniProtKB-UniRule"/>
</dbReference>
<dbReference type="GO" id="GO:0003677">
    <property type="term" value="F:DNA binding"/>
    <property type="evidence" value="ECO:0007669"/>
    <property type="project" value="UniProtKB-UniRule"/>
</dbReference>
<evidence type="ECO:0000313" key="5">
    <source>
        <dbReference type="Proteomes" id="UP000094570"/>
    </source>
</evidence>
<name>A0A1E3G5B6_9BACT</name>
<comment type="subunit">
    <text evidence="1">Homodimer.</text>
</comment>
<dbReference type="RefSeq" id="WP_069292243.1">
    <property type="nucleotide sequence ID" value="NZ_CP140110.1"/>
</dbReference>
<dbReference type="SUPFAM" id="SSF82607">
    <property type="entry name" value="YbaB-like"/>
    <property type="match status" value="1"/>
</dbReference>
<comment type="subcellular location">
    <subcellularLocation>
        <location evidence="1">Cytoplasm</location>
        <location evidence="1">Nucleoid</location>
    </subcellularLocation>
</comment>
<organism evidence="4 5">
    <name type="scientific">Fervidobacterium thailandense</name>
    <dbReference type="NCBI Taxonomy" id="1008305"/>
    <lineage>
        <taxon>Bacteria</taxon>
        <taxon>Thermotogati</taxon>
        <taxon>Thermotogota</taxon>
        <taxon>Thermotogae</taxon>
        <taxon>Thermotogales</taxon>
        <taxon>Fervidobacteriaceae</taxon>
        <taxon>Fervidobacterium</taxon>
    </lineage>
</organism>
<comment type="function">
    <text evidence="1">Binds to DNA and alters its conformation. May be involved in regulation of gene expression, nucleoid organization and DNA protection.</text>
</comment>
<dbReference type="Proteomes" id="UP000094570">
    <property type="component" value="Unassembled WGS sequence"/>
</dbReference>
<feature type="coiled-coil region" evidence="2">
    <location>
        <begin position="25"/>
        <end position="52"/>
    </location>
</feature>
<keyword evidence="1" id="KW-0238">DNA-binding</keyword>
<accession>A0A1E3G5B6</accession>
<evidence type="ECO:0000313" key="4">
    <source>
        <dbReference type="EMBL" id="ODN31332.1"/>
    </source>
</evidence>
<dbReference type="GO" id="GO:0043590">
    <property type="term" value="C:bacterial nucleoid"/>
    <property type="evidence" value="ECO:0007669"/>
    <property type="project" value="UniProtKB-UniRule"/>
</dbReference>
<dbReference type="Gene3D" id="3.30.1310.10">
    <property type="entry name" value="Nucleoid-associated protein YbaB-like domain"/>
    <property type="match status" value="1"/>
</dbReference>
<proteinExistence type="inferred from homology"/>
<dbReference type="OrthoDB" id="49583at2"/>
<keyword evidence="1" id="KW-0963">Cytoplasm</keyword>